<accession>A0A6A6PLL1</accession>
<feature type="compositionally biased region" description="Gly residues" evidence="1">
    <location>
        <begin position="350"/>
        <end position="361"/>
    </location>
</feature>
<evidence type="ECO:0000313" key="3">
    <source>
        <dbReference type="Proteomes" id="UP000799767"/>
    </source>
</evidence>
<feature type="region of interest" description="Disordered" evidence="1">
    <location>
        <begin position="323"/>
        <end position="386"/>
    </location>
</feature>
<feature type="compositionally biased region" description="Basic residues" evidence="1">
    <location>
        <begin position="74"/>
        <end position="83"/>
    </location>
</feature>
<dbReference type="EMBL" id="MU001639">
    <property type="protein sequence ID" value="KAF2480872.1"/>
    <property type="molecule type" value="Genomic_DNA"/>
</dbReference>
<evidence type="ECO:0000313" key="2">
    <source>
        <dbReference type="EMBL" id="KAF2480872.1"/>
    </source>
</evidence>
<proteinExistence type="predicted"/>
<dbReference type="RefSeq" id="XP_033587442.1">
    <property type="nucleotide sequence ID" value="XM_033730103.1"/>
</dbReference>
<feature type="region of interest" description="Disordered" evidence="1">
    <location>
        <begin position="407"/>
        <end position="432"/>
    </location>
</feature>
<feature type="compositionally biased region" description="Basic and acidic residues" evidence="1">
    <location>
        <begin position="756"/>
        <end position="766"/>
    </location>
</feature>
<feature type="compositionally biased region" description="Polar residues" evidence="1">
    <location>
        <begin position="656"/>
        <end position="673"/>
    </location>
</feature>
<sequence>MRCDAMRCKAQQKKRRPDALNPSNSFANAHNPGGKDLPAPHLCGTAGEMPPSHPRRRTVPSQAPIPGAPTTFHPPRRPSLHLRRGGEPCRQGAQGSCPGRRRRRRAEQLRKSGRILLRRPLLLRLLPGLPRHQQLLLGDAELGGLPPLLLLLRVLLRLLLLLLLRRHGRISAGDDRLGQGRGVLPRQIVIARGPGKVRGGGGGVGIQALQPEIHPDVLIVIHQGVELLRRHQIGLRGRRHRTRRFAQIHLPHPHTKQGIRGRRQQTLRFAHSSQLLTEKGIHGRRHGILRFTREFLLFRIALEDDGIRGRRAHSRRARLDWQRAGGREDGGDGGRGAERGQAGKGWRQSGRGGKGGGGGGRGHSHRARLDWQRGGSGRVDRQEDLVRDSGLREPVLPGLLVGLEGLDADRAGRSPGLRPAREDGQGRQGLGVGPLRHAEIRRDGQTAALVSPGVGLLLQRHRPRHLPLLLGVRAVARTPAPEIQVTVELKGVREAFGAEGAHGLAEPPGPEVVLAALWKASVGKQGDEKEGKALTMWPRMEASSANTRSLQPYRQRKACVTPLRSRSACFPDRGGPAWATGAGAGAARGAGARAAARTFSGTNVSAKNVEKGKRASLVASGNAEKRRFRQGNGGGNLRICPWAGPARGAVSVGRRQPQTSLGGTRQPHGPSSTMRCAIWPSRAGWKTYELAPVVPPSIALPVPRSGSQCLQCDVSTLEAASIRLRWLHLRAVPPHGGGAEERAVAQGATAGGGGEEMPRGRAEAGVRRGRGGSAIPW</sequence>
<dbReference type="Proteomes" id="UP000799767">
    <property type="component" value="Unassembled WGS sequence"/>
</dbReference>
<organism evidence="2 3">
    <name type="scientific">Neohortaea acidophila</name>
    <dbReference type="NCBI Taxonomy" id="245834"/>
    <lineage>
        <taxon>Eukaryota</taxon>
        <taxon>Fungi</taxon>
        <taxon>Dikarya</taxon>
        <taxon>Ascomycota</taxon>
        <taxon>Pezizomycotina</taxon>
        <taxon>Dothideomycetes</taxon>
        <taxon>Dothideomycetidae</taxon>
        <taxon>Mycosphaerellales</taxon>
        <taxon>Teratosphaeriaceae</taxon>
        <taxon>Neohortaea</taxon>
    </lineage>
</organism>
<protein>
    <submittedName>
        <fullName evidence="2">Uncharacterized protein</fullName>
    </submittedName>
</protein>
<dbReference type="GeneID" id="54471105"/>
<keyword evidence="3" id="KW-1185">Reference proteome</keyword>
<dbReference type="AlphaFoldDB" id="A0A6A6PLL1"/>
<feature type="region of interest" description="Disordered" evidence="1">
    <location>
        <begin position="1"/>
        <end position="106"/>
    </location>
</feature>
<reference evidence="2" key="1">
    <citation type="journal article" date="2020" name="Stud. Mycol.">
        <title>101 Dothideomycetes genomes: a test case for predicting lifestyles and emergence of pathogens.</title>
        <authorList>
            <person name="Haridas S."/>
            <person name="Albert R."/>
            <person name="Binder M."/>
            <person name="Bloem J."/>
            <person name="Labutti K."/>
            <person name="Salamov A."/>
            <person name="Andreopoulos B."/>
            <person name="Baker S."/>
            <person name="Barry K."/>
            <person name="Bills G."/>
            <person name="Bluhm B."/>
            <person name="Cannon C."/>
            <person name="Castanera R."/>
            <person name="Culley D."/>
            <person name="Daum C."/>
            <person name="Ezra D."/>
            <person name="Gonzalez J."/>
            <person name="Henrissat B."/>
            <person name="Kuo A."/>
            <person name="Liang C."/>
            <person name="Lipzen A."/>
            <person name="Lutzoni F."/>
            <person name="Magnuson J."/>
            <person name="Mondo S."/>
            <person name="Nolan M."/>
            <person name="Ohm R."/>
            <person name="Pangilinan J."/>
            <person name="Park H.-J."/>
            <person name="Ramirez L."/>
            <person name="Alfaro M."/>
            <person name="Sun H."/>
            <person name="Tritt A."/>
            <person name="Yoshinaga Y."/>
            <person name="Zwiers L.-H."/>
            <person name="Turgeon B."/>
            <person name="Goodwin S."/>
            <person name="Spatafora J."/>
            <person name="Crous P."/>
            <person name="Grigoriev I."/>
        </authorList>
    </citation>
    <scope>NUCLEOTIDE SEQUENCE</scope>
    <source>
        <strain evidence="2">CBS 113389</strain>
    </source>
</reference>
<name>A0A6A6PLL1_9PEZI</name>
<feature type="region of interest" description="Disordered" evidence="1">
    <location>
        <begin position="654"/>
        <end position="673"/>
    </location>
</feature>
<evidence type="ECO:0000256" key="1">
    <source>
        <dbReference type="SAM" id="MobiDB-lite"/>
    </source>
</evidence>
<feature type="region of interest" description="Disordered" evidence="1">
    <location>
        <begin position="735"/>
        <end position="777"/>
    </location>
</feature>
<gene>
    <name evidence="2" type="ORF">BDY17DRAFT_201842</name>
</gene>
<feature type="compositionally biased region" description="Basic and acidic residues" evidence="1">
    <location>
        <begin position="323"/>
        <end position="338"/>
    </location>
</feature>